<feature type="domain" description="PurM-like N-terminal" evidence="2">
    <location>
        <begin position="33"/>
        <end position="137"/>
    </location>
</feature>
<dbReference type="CDD" id="cd06061">
    <property type="entry name" value="PurM-like1"/>
    <property type="match status" value="1"/>
</dbReference>
<accession>A0ABS8N3N0</accession>
<name>A0ABS8N3N0_9CLOT</name>
<proteinExistence type="inferred from homology"/>
<dbReference type="PANTHER" id="PTHR30303">
    <property type="entry name" value="HYDROGENASE ISOENZYMES FORMATION PROTEIN HYPE"/>
    <property type="match status" value="1"/>
</dbReference>
<dbReference type="InterPro" id="IPR036921">
    <property type="entry name" value="PurM-like_N_sf"/>
</dbReference>
<dbReference type="EMBL" id="JAJJPB010000004">
    <property type="protein sequence ID" value="MCC9294392.1"/>
    <property type="molecule type" value="Genomic_DNA"/>
</dbReference>
<dbReference type="InterPro" id="IPR011854">
    <property type="entry name" value="HypE"/>
</dbReference>
<feature type="domain" description="PurM-like C-terminal" evidence="3">
    <location>
        <begin position="195"/>
        <end position="301"/>
    </location>
</feature>
<comment type="caution">
    <text evidence="4">The sequence shown here is derived from an EMBL/GenBank/DDBJ whole genome shotgun (WGS) entry which is preliminary data.</text>
</comment>
<dbReference type="Pfam" id="PF02769">
    <property type="entry name" value="AIRS_C"/>
    <property type="match status" value="1"/>
</dbReference>
<dbReference type="Pfam" id="PF00586">
    <property type="entry name" value="AIRS"/>
    <property type="match status" value="1"/>
</dbReference>
<sequence>MEIGKLDWNDLKEIIDKNRAVKREDVRIRGDIGEDCSVINFGDKECVVSTDPITGADLNSGRLAVHINCNDIASCGVEPVGILVTILAPENSCLEDINKIMEEVSEEAGKLNVEILGGHTEVTKAVNRMVISCTAIGKGEKDKAVATSGAKKDDDIVVTKYLCLEGTSIIVNDFEEKLKDILTTEEIEKAKGYIKHISVVKEGVLSGKFGVNSMHDVTEGGLLGALWEVAKASKVGFKVYDDRIPLTEITMKICRKYSVDPLRFVSSGSMLITTEDGKGLVHMLKSNGIKASIIGKVTEESYKLVCSGKEKKITPPKSDELFILEEKLK</sequence>
<evidence type="ECO:0000259" key="2">
    <source>
        <dbReference type="Pfam" id="PF00586"/>
    </source>
</evidence>
<dbReference type="SUPFAM" id="SSF56042">
    <property type="entry name" value="PurM C-terminal domain-like"/>
    <property type="match status" value="1"/>
</dbReference>
<evidence type="ECO:0000313" key="5">
    <source>
        <dbReference type="Proteomes" id="UP001165422"/>
    </source>
</evidence>
<dbReference type="Gene3D" id="3.30.1330.10">
    <property type="entry name" value="PurM-like, N-terminal domain"/>
    <property type="match status" value="1"/>
</dbReference>
<protein>
    <submittedName>
        <fullName evidence="4">AIR synthase family protein</fullName>
    </submittedName>
</protein>
<dbReference type="PANTHER" id="PTHR30303:SF4">
    <property type="entry name" value="HYDROGENASE EXPRESSION_FORMATION PROTEIN HYPE"/>
    <property type="match status" value="1"/>
</dbReference>
<reference evidence="4" key="1">
    <citation type="submission" date="2021-11" db="EMBL/GenBank/DDBJ databases">
        <authorList>
            <person name="Qingchun L."/>
            <person name="Dong Z."/>
            <person name="Zongwei Q."/>
            <person name="Jia Z."/>
            <person name="Duotao L."/>
        </authorList>
    </citation>
    <scope>NUCLEOTIDE SEQUENCE</scope>
    <source>
        <strain evidence="4">WLY-B-L2</strain>
    </source>
</reference>
<dbReference type="SUPFAM" id="SSF55326">
    <property type="entry name" value="PurM N-terminal domain-like"/>
    <property type="match status" value="1"/>
</dbReference>
<dbReference type="PIRSF" id="PIRSF005644">
    <property type="entry name" value="Hdrgns_mtr_HypE"/>
    <property type="match status" value="1"/>
</dbReference>
<organism evidence="4 5">
    <name type="scientific">Clostridium aromativorans</name>
    <dbReference type="NCBI Taxonomy" id="2836848"/>
    <lineage>
        <taxon>Bacteria</taxon>
        <taxon>Bacillati</taxon>
        <taxon>Bacillota</taxon>
        <taxon>Clostridia</taxon>
        <taxon>Eubacteriales</taxon>
        <taxon>Clostridiaceae</taxon>
        <taxon>Clostridium</taxon>
    </lineage>
</organism>
<dbReference type="RefSeq" id="WP_150358620.1">
    <property type="nucleotide sequence ID" value="NZ_JAJJPB010000004.1"/>
</dbReference>
<dbReference type="InterPro" id="IPR010918">
    <property type="entry name" value="PurM-like_C_dom"/>
</dbReference>
<evidence type="ECO:0000256" key="1">
    <source>
        <dbReference type="ARBA" id="ARBA00006243"/>
    </source>
</evidence>
<dbReference type="Proteomes" id="UP001165422">
    <property type="component" value="Unassembled WGS sequence"/>
</dbReference>
<dbReference type="InterPro" id="IPR016188">
    <property type="entry name" value="PurM-like_N"/>
</dbReference>
<evidence type="ECO:0000313" key="4">
    <source>
        <dbReference type="EMBL" id="MCC9294392.1"/>
    </source>
</evidence>
<dbReference type="InterPro" id="IPR036676">
    <property type="entry name" value="PurM-like_C_sf"/>
</dbReference>
<gene>
    <name evidence="4" type="ORF">LN736_05895</name>
</gene>
<evidence type="ECO:0000259" key="3">
    <source>
        <dbReference type="Pfam" id="PF02769"/>
    </source>
</evidence>
<keyword evidence="5" id="KW-1185">Reference proteome</keyword>
<dbReference type="Gene3D" id="3.90.650.10">
    <property type="entry name" value="PurM-like C-terminal domain"/>
    <property type="match status" value="1"/>
</dbReference>
<comment type="similarity">
    <text evidence="1">Belongs to the HypE family.</text>
</comment>